<name>A0A5B7J834_PORTR</name>
<dbReference type="AlphaFoldDB" id="A0A5B7J834"/>
<feature type="compositionally biased region" description="Low complexity" evidence="1">
    <location>
        <begin position="26"/>
        <end position="48"/>
    </location>
</feature>
<dbReference type="Proteomes" id="UP000324222">
    <property type="component" value="Unassembled WGS sequence"/>
</dbReference>
<dbReference type="EMBL" id="VSRR010079913">
    <property type="protein sequence ID" value="MPC89098.1"/>
    <property type="molecule type" value="Genomic_DNA"/>
</dbReference>
<feature type="region of interest" description="Disordered" evidence="1">
    <location>
        <begin position="26"/>
        <end position="63"/>
    </location>
</feature>
<proteinExistence type="predicted"/>
<evidence type="ECO:0000313" key="3">
    <source>
        <dbReference type="Proteomes" id="UP000324222"/>
    </source>
</evidence>
<protein>
    <submittedName>
        <fullName evidence="2">Uncharacterized protein</fullName>
    </submittedName>
</protein>
<feature type="compositionally biased region" description="Polar residues" evidence="1">
    <location>
        <begin position="51"/>
        <end position="60"/>
    </location>
</feature>
<keyword evidence="3" id="KW-1185">Reference proteome</keyword>
<sequence>MPCYGLLHLCHLTSLYPTSPHLTASRFPSSSQLRSSSPAFSPNFSPGSQLRLANSPSSVASGPRCALPGRIRVWVRQDERCMANLYKEGKGREGE</sequence>
<evidence type="ECO:0000256" key="1">
    <source>
        <dbReference type="SAM" id="MobiDB-lite"/>
    </source>
</evidence>
<accession>A0A5B7J834</accession>
<gene>
    <name evidence="2" type="ORF">E2C01_084030</name>
</gene>
<evidence type="ECO:0000313" key="2">
    <source>
        <dbReference type="EMBL" id="MPC89098.1"/>
    </source>
</evidence>
<organism evidence="2 3">
    <name type="scientific">Portunus trituberculatus</name>
    <name type="common">Swimming crab</name>
    <name type="synonym">Neptunus trituberculatus</name>
    <dbReference type="NCBI Taxonomy" id="210409"/>
    <lineage>
        <taxon>Eukaryota</taxon>
        <taxon>Metazoa</taxon>
        <taxon>Ecdysozoa</taxon>
        <taxon>Arthropoda</taxon>
        <taxon>Crustacea</taxon>
        <taxon>Multicrustacea</taxon>
        <taxon>Malacostraca</taxon>
        <taxon>Eumalacostraca</taxon>
        <taxon>Eucarida</taxon>
        <taxon>Decapoda</taxon>
        <taxon>Pleocyemata</taxon>
        <taxon>Brachyura</taxon>
        <taxon>Eubrachyura</taxon>
        <taxon>Portunoidea</taxon>
        <taxon>Portunidae</taxon>
        <taxon>Portuninae</taxon>
        <taxon>Portunus</taxon>
    </lineage>
</organism>
<reference evidence="2 3" key="1">
    <citation type="submission" date="2019-05" db="EMBL/GenBank/DDBJ databases">
        <title>Another draft genome of Portunus trituberculatus and its Hox gene families provides insights of decapod evolution.</title>
        <authorList>
            <person name="Jeong J.-H."/>
            <person name="Song I."/>
            <person name="Kim S."/>
            <person name="Choi T."/>
            <person name="Kim D."/>
            <person name="Ryu S."/>
            <person name="Kim W."/>
        </authorList>
    </citation>
    <scope>NUCLEOTIDE SEQUENCE [LARGE SCALE GENOMIC DNA]</scope>
    <source>
        <tissue evidence="2">Muscle</tissue>
    </source>
</reference>
<comment type="caution">
    <text evidence="2">The sequence shown here is derived from an EMBL/GenBank/DDBJ whole genome shotgun (WGS) entry which is preliminary data.</text>
</comment>